<evidence type="ECO:0000313" key="8">
    <source>
        <dbReference type="EMBL" id="CAE7202430.1"/>
    </source>
</evidence>
<keyword evidence="3" id="KW-0106">Calcium</keyword>
<evidence type="ECO:0000256" key="1">
    <source>
        <dbReference type="ARBA" id="ARBA00004141"/>
    </source>
</evidence>
<feature type="domain" description="EF-hand" evidence="7">
    <location>
        <begin position="177"/>
        <end position="212"/>
    </location>
</feature>
<dbReference type="InterPro" id="IPR005821">
    <property type="entry name" value="Ion_trans_dom"/>
</dbReference>
<dbReference type="OrthoDB" id="431647at2759"/>
<evidence type="ECO:0000256" key="4">
    <source>
        <dbReference type="ARBA" id="ARBA00022989"/>
    </source>
</evidence>
<dbReference type="Pfam" id="PF00520">
    <property type="entry name" value="Ion_trans"/>
    <property type="match status" value="1"/>
</dbReference>
<dbReference type="AlphaFoldDB" id="A0A812J890"/>
<dbReference type="GO" id="GO:0016020">
    <property type="term" value="C:membrane"/>
    <property type="evidence" value="ECO:0007669"/>
    <property type="project" value="UniProtKB-SubCell"/>
</dbReference>
<dbReference type="GO" id="GO:0005216">
    <property type="term" value="F:monoatomic ion channel activity"/>
    <property type="evidence" value="ECO:0007669"/>
    <property type="project" value="InterPro"/>
</dbReference>
<dbReference type="PROSITE" id="PS50222">
    <property type="entry name" value="EF_HAND_2"/>
    <property type="match status" value="1"/>
</dbReference>
<name>A0A812J890_9DINO</name>
<dbReference type="Proteomes" id="UP000604046">
    <property type="component" value="Unassembled WGS sequence"/>
</dbReference>
<evidence type="ECO:0000259" key="7">
    <source>
        <dbReference type="PROSITE" id="PS50222"/>
    </source>
</evidence>
<feature type="transmembrane region" description="Helical" evidence="6">
    <location>
        <begin position="52"/>
        <end position="75"/>
    </location>
</feature>
<dbReference type="SUPFAM" id="SSF81324">
    <property type="entry name" value="Voltage-gated potassium channels"/>
    <property type="match status" value="1"/>
</dbReference>
<protein>
    <submittedName>
        <fullName evidence="8">Scn11a protein</fullName>
    </submittedName>
</protein>
<accession>A0A812J890</accession>
<keyword evidence="4 6" id="KW-1133">Transmembrane helix</keyword>
<evidence type="ECO:0000256" key="5">
    <source>
        <dbReference type="ARBA" id="ARBA00023136"/>
    </source>
</evidence>
<dbReference type="InterPro" id="IPR002048">
    <property type="entry name" value="EF_hand_dom"/>
</dbReference>
<keyword evidence="5 6" id="KW-0472">Membrane</keyword>
<dbReference type="Gene3D" id="1.10.287.70">
    <property type="match status" value="1"/>
</dbReference>
<sequence length="368" mass="42446">MLHPFGVVSNLKFASAFRIFHVFRAVKQVQLNASFRELWLVISALGETMWTLFWVGVMIIGVIWVSGILVTMAVMDQKPEDFNLDRAEWNFEEYWGSVLRSSYSLFQVVTRDKWSDSLVWPLVEENPLLMVVFICFLSVASLSLMNSVIGVVVESTLSSARATADREKKVKERVDKQVLQSMREIFEQADTDKSGQLDKDELQASFRNHRVKDRLKLLQIPFKDLEMLFGILDDESCGEINTDKFFRGVERLRGQAAASDLHQMHVDLNKRLKWCDSHQKEVVDLNDHLAELLDAVDDMDGNIVRSDVDQKDPVLMAKRVRQKFVKSEQLRGKIFKKGQKPPQAFDPWEDMRRKEVPLSLKKGLRLAL</sequence>
<evidence type="ECO:0000313" key="9">
    <source>
        <dbReference type="Proteomes" id="UP000604046"/>
    </source>
</evidence>
<evidence type="ECO:0000256" key="3">
    <source>
        <dbReference type="ARBA" id="ARBA00022837"/>
    </source>
</evidence>
<comment type="caution">
    <text evidence="8">The sequence shown here is derived from an EMBL/GenBank/DDBJ whole genome shotgun (WGS) entry which is preliminary data.</text>
</comment>
<dbReference type="InterPro" id="IPR011992">
    <property type="entry name" value="EF-hand-dom_pair"/>
</dbReference>
<dbReference type="SUPFAM" id="SSF47473">
    <property type="entry name" value="EF-hand"/>
    <property type="match status" value="1"/>
</dbReference>
<reference evidence="8" key="1">
    <citation type="submission" date="2021-02" db="EMBL/GenBank/DDBJ databases">
        <authorList>
            <person name="Dougan E. K."/>
            <person name="Rhodes N."/>
            <person name="Thang M."/>
            <person name="Chan C."/>
        </authorList>
    </citation>
    <scope>NUCLEOTIDE SEQUENCE</scope>
</reference>
<gene>
    <name evidence="8" type="primary">Scn11a</name>
    <name evidence="8" type="ORF">SNAT2548_LOCUS6132</name>
</gene>
<keyword evidence="2 6" id="KW-0812">Transmembrane</keyword>
<evidence type="ECO:0000256" key="2">
    <source>
        <dbReference type="ARBA" id="ARBA00022692"/>
    </source>
</evidence>
<dbReference type="PROSITE" id="PS00018">
    <property type="entry name" value="EF_HAND_1"/>
    <property type="match status" value="1"/>
</dbReference>
<dbReference type="GO" id="GO:0005509">
    <property type="term" value="F:calcium ion binding"/>
    <property type="evidence" value="ECO:0007669"/>
    <property type="project" value="InterPro"/>
</dbReference>
<feature type="transmembrane region" description="Helical" evidence="6">
    <location>
        <begin position="128"/>
        <end position="153"/>
    </location>
</feature>
<dbReference type="EMBL" id="CAJNDS010000402">
    <property type="protein sequence ID" value="CAE7202430.1"/>
    <property type="molecule type" value="Genomic_DNA"/>
</dbReference>
<proteinExistence type="predicted"/>
<dbReference type="InterPro" id="IPR018247">
    <property type="entry name" value="EF_Hand_1_Ca_BS"/>
</dbReference>
<organism evidence="8 9">
    <name type="scientific">Symbiodinium natans</name>
    <dbReference type="NCBI Taxonomy" id="878477"/>
    <lineage>
        <taxon>Eukaryota</taxon>
        <taxon>Sar</taxon>
        <taxon>Alveolata</taxon>
        <taxon>Dinophyceae</taxon>
        <taxon>Suessiales</taxon>
        <taxon>Symbiodiniaceae</taxon>
        <taxon>Symbiodinium</taxon>
    </lineage>
</organism>
<dbReference type="Gene3D" id="1.10.238.10">
    <property type="entry name" value="EF-hand"/>
    <property type="match status" value="1"/>
</dbReference>
<keyword evidence="9" id="KW-1185">Reference proteome</keyword>
<evidence type="ECO:0000256" key="6">
    <source>
        <dbReference type="SAM" id="Phobius"/>
    </source>
</evidence>
<comment type="subcellular location">
    <subcellularLocation>
        <location evidence="1">Membrane</location>
        <topology evidence="1">Multi-pass membrane protein</topology>
    </subcellularLocation>
</comment>